<keyword evidence="2" id="KW-1185">Reference proteome</keyword>
<gene>
    <name evidence="1" type="ORF">CCAP1982_LOCUS14565</name>
</gene>
<proteinExistence type="predicted"/>
<name>A0A811V473_CERCA</name>
<comment type="caution">
    <text evidence="1">The sequence shown here is derived from an EMBL/GenBank/DDBJ whole genome shotgun (WGS) entry which is preliminary data.</text>
</comment>
<dbReference type="Proteomes" id="UP000606786">
    <property type="component" value="Unassembled WGS sequence"/>
</dbReference>
<sequence>MRERTMEAAAAINRATTSAIMKRKPRNQPIAKRPNCRNCRCKFGSVNGCEDKSGASENGNTCISLGCSMNKTNGDIALLFPTENDVIDGSSAGRDEIRKEKKCVSD</sequence>
<evidence type="ECO:0000313" key="2">
    <source>
        <dbReference type="Proteomes" id="UP000606786"/>
    </source>
</evidence>
<organism evidence="1 2">
    <name type="scientific">Ceratitis capitata</name>
    <name type="common">Mediterranean fruit fly</name>
    <name type="synonym">Tephritis capitata</name>
    <dbReference type="NCBI Taxonomy" id="7213"/>
    <lineage>
        <taxon>Eukaryota</taxon>
        <taxon>Metazoa</taxon>
        <taxon>Ecdysozoa</taxon>
        <taxon>Arthropoda</taxon>
        <taxon>Hexapoda</taxon>
        <taxon>Insecta</taxon>
        <taxon>Pterygota</taxon>
        <taxon>Neoptera</taxon>
        <taxon>Endopterygota</taxon>
        <taxon>Diptera</taxon>
        <taxon>Brachycera</taxon>
        <taxon>Muscomorpha</taxon>
        <taxon>Tephritoidea</taxon>
        <taxon>Tephritidae</taxon>
        <taxon>Ceratitis</taxon>
        <taxon>Ceratitis</taxon>
    </lineage>
</organism>
<reference evidence="1" key="1">
    <citation type="submission" date="2020-11" db="EMBL/GenBank/DDBJ databases">
        <authorList>
            <person name="Whitehead M."/>
        </authorList>
    </citation>
    <scope>NUCLEOTIDE SEQUENCE</scope>
    <source>
        <strain evidence="1">EGII</strain>
    </source>
</reference>
<accession>A0A811V473</accession>
<dbReference type="AlphaFoldDB" id="A0A811V473"/>
<protein>
    <submittedName>
        <fullName evidence="1">(Mediterranean fruit fly) hypothetical protein</fullName>
    </submittedName>
</protein>
<evidence type="ECO:0000313" key="1">
    <source>
        <dbReference type="EMBL" id="CAD7006239.1"/>
    </source>
</evidence>
<dbReference type="EMBL" id="CAJHJT010000034">
    <property type="protein sequence ID" value="CAD7006239.1"/>
    <property type="molecule type" value="Genomic_DNA"/>
</dbReference>